<dbReference type="OrthoDB" id="142930at2157"/>
<proteinExistence type="predicted"/>
<name>K0IKC1_NITGG</name>
<gene>
    <name evidence="1" type="ordered locus">Ngar_c27520</name>
</gene>
<dbReference type="GO" id="GO:0016491">
    <property type="term" value="F:oxidoreductase activity"/>
    <property type="evidence" value="ECO:0007669"/>
    <property type="project" value="TreeGrafter"/>
</dbReference>
<dbReference type="AlphaFoldDB" id="K0IKC1"/>
<dbReference type="HOGENOM" id="CLU_1754610_0_0_2"/>
<reference evidence="1 2" key="1">
    <citation type="journal article" date="2012" name="Environ. Microbiol.">
        <title>The genome of the ammonia-oxidizing Candidatus Nitrososphaera gargensis: insights into metabolic versatility and environmental adaptations.</title>
        <authorList>
            <person name="Spang A."/>
            <person name="Poehlein A."/>
            <person name="Offre P."/>
            <person name="Zumbragel S."/>
            <person name="Haider S."/>
            <person name="Rychlik N."/>
            <person name="Nowka B."/>
            <person name="Schmeisser C."/>
            <person name="Lebedeva E.V."/>
            <person name="Rattei T."/>
            <person name="Bohm C."/>
            <person name="Schmid M."/>
            <person name="Galushko A."/>
            <person name="Hatzenpichler R."/>
            <person name="Weinmaier T."/>
            <person name="Daniel R."/>
            <person name="Schleper C."/>
            <person name="Spieck E."/>
            <person name="Streit W."/>
            <person name="Wagner M."/>
        </authorList>
    </citation>
    <scope>NUCLEOTIDE SEQUENCE [LARGE SCALE GENOMIC DNA]</scope>
    <source>
        <strain evidence="2">Ga9.2</strain>
    </source>
</reference>
<dbReference type="GO" id="GO:0016829">
    <property type="term" value="F:lyase activity"/>
    <property type="evidence" value="ECO:0007669"/>
    <property type="project" value="UniProtKB-KW"/>
</dbReference>
<dbReference type="Proteomes" id="UP000008037">
    <property type="component" value="Chromosome"/>
</dbReference>
<evidence type="ECO:0000313" key="1">
    <source>
        <dbReference type="EMBL" id="AFU59673.1"/>
    </source>
</evidence>
<dbReference type="EMBL" id="CP002408">
    <property type="protein sequence ID" value="AFU59673.1"/>
    <property type="molecule type" value="Genomic_DNA"/>
</dbReference>
<dbReference type="KEGG" id="nga:Ngar_c27520"/>
<dbReference type="SUPFAM" id="SSF48371">
    <property type="entry name" value="ARM repeat"/>
    <property type="match status" value="1"/>
</dbReference>
<dbReference type="STRING" id="1237085.Ngar_c27520"/>
<dbReference type="Pfam" id="PF13646">
    <property type="entry name" value="HEAT_2"/>
    <property type="match status" value="1"/>
</dbReference>
<sequence>MEKQFEIKNEQYFKELLDHPDSVVRTRAVCILADIAGENAVSPIGKVLKEDKNALVRHEAAFSLGQLGFTSGITALANAVRSDPSFFVRHEAAVALGVIGSEEARKVLNDALKDESEEVRESAVVALANLDYIRNTNSNSRFTKMTGG</sequence>
<organism evidence="1 2">
    <name type="scientific">Nitrososphaera gargensis (strain Ga9.2)</name>
    <dbReference type="NCBI Taxonomy" id="1237085"/>
    <lineage>
        <taxon>Archaea</taxon>
        <taxon>Nitrososphaerota</taxon>
        <taxon>Nitrososphaeria</taxon>
        <taxon>Nitrososphaerales</taxon>
        <taxon>Nitrososphaeraceae</taxon>
        <taxon>Nitrososphaera</taxon>
    </lineage>
</organism>
<keyword evidence="2" id="KW-1185">Reference proteome</keyword>
<protein>
    <submittedName>
        <fullName evidence="1">Putative HEAT repeat-containing PBS lyase</fullName>
    </submittedName>
</protein>
<dbReference type="PANTHER" id="PTHR12697">
    <property type="entry name" value="PBS LYASE HEAT-LIKE PROTEIN"/>
    <property type="match status" value="1"/>
</dbReference>
<dbReference type="SMART" id="SM00567">
    <property type="entry name" value="EZ_HEAT"/>
    <property type="match status" value="3"/>
</dbReference>
<dbReference type="PATRIC" id="fig|1237085.11.peg.2728"/>
<dbReference type="InterPro" id="IPR004155">
    <property type="entry name" value="PBS_lyase_HEAT"/>
</dbReference>
<keyword evidence="1" id="KW-0456">Lyase</keyword>
<evidence type="ECO:0000313" key="2">
    <source>
        <dbReference type="Proteomes" id="UP000008037"/>
    </source>
</evidence>
<dbReference type="InterPro" id="IPR016024">
    <property type="entry name" value="ARM-type_fold"/>
</dbReference>
<dbReference type="InterPro" id="IPR011989">
    <property type="entry name" value="ARM-like"/>
</dbReference>
<accession>K0IKC1</accession>
<dbReference type="InParanoid" id="K0IKC1"/>
<dbReference type="BioCyc" id="CNIT1237085:G1324-2752-MONOMER"/>
<dbReference type="PANTHER" id="PTHR12697:SF5">
    <property type="entry name" value="DEOXYHYPUSINE HYDROXYLASE"/>
    <property type="match status" value="1"/>
</dbReference>
<dbReference type="Gene3D" id="1.25.10.10">
    <property type="entry name" value="Leucine-rich Repeat Variant"/>
    <property type="match status" value="1"/>
</dbReference>